<keyword evidence="1" id="KW-1133">Transmembrane helix</keyword>
<organism evidence="4 6">
    <name type="scientific">Lactobacillus crispatus</name>
    <dbReference type="NCBI Taxonomy" id="47770"/>
    <lineage>
        <taxon>Bacteria</taxon>
        <taxon>Bacillati</taxon>
        <taxon>Bacillota</taxon>
        <taxon>Bacilli</taxon>
        <taxon>Lactobacillales</taxon>
        <taxon>Lactobacillaceae</taxon>
        <taxon>Lactobacillus</taxon>
    </lineage>
</organism>
<feature type="transmembrane region" description="Helical" evidence="1">
    <location>
        <begin position="51"/>
        <end position="74"/>
    </location>
</feature>
<dbReference type="Proteomes" id="UP001253287">
    <property type="component" value="Unassembled WGS sequence"/>
</dbReference>
<evidence type="ECO:0000313" key="6">
    <source>
        <dbReference type="Proteomes" id="UP000235119"/>
    </source>
</evidence>
<dbReference type="Proteomes" id="UP000235119">
    <property type="component" value="Unassembled WGS sequence"/>
</dbReference>
<evidence type="ECO:0000313" key="3">
    <source>
        <dbReference type="EMBL" id="MES5149647.1"/>
    </source>
</evidence>
<keyword evidence="8" id="KW-1185">Reference proteome</keyword>
<reference evidence="5 7" key="1">
    <citation type="submission" date="2017-06" db="EMBL/GenBank/DDBJ databases">
        <authorList>
            <person name="Swanenburg J."/>
            <person name="Kort R."/>
        </authorList>
    </citation>
    <scope>NUCLEOTIDE SEQUENCE [LARGE SCALE GENOMIC DNA]</scope>
    <source>
        <strain evidence="5 7">RL05</strain>
    </source>
</reference>
<name>A0A135YRG2_9LACO</name>
<evidence type="ECO:0000313" key="2">
    <source>
        <dbReference type="EMBL" id="MDT9609376.1"/>
    </source>
</evidence>
<gene>
    <name evidence="3" type="ORF">ABVC42_06870</name>
    <name evidence="5" type="ORF">CEE75_12260</name>
    <name evidence="4" type="ORF">CYJ79_08295</name>
    <name evidence="2" type="ORF">RON39_04430</name>
</gene>
<comment type="caution">
    <text evidence="4">The sequence shown here is derived from an EMBL/GenBank/DDBJ whole genome shotgun (WGS) entry which is preliminary data.</text>
</comment>
<reference evidence="2" key="3">
    <citation type="submission" date="2023-08" db="EMBL/GenBank/DDBJ databases">
        <title>Lactobacillus from the Female Urinary Tract.</title>
        <authorList>
            <person name="Stegman N."/>
            <person name="Jackson B."/>
            <person name="Steiling M."/>
            <person name="Sedano C."/>
            <person name="Wolfe A."/>
            <person name="Putonti C."/>
        </authorList>
    </citation>
    <scope>NUCLEOTIDE SEQUENCE</scope>
    <source>
        <strain evidence="2">UMB5661</strain>
    </source>
</reference>
<dbReference type="RefSeq" id="WP_005721455.1">
    <property type="nucleotide sequence ID" value="NZ_CP083392.1"/>
</dbReference>
<evidence type="ECO:0000313" key="5">
    <source>
        <dbReference type="EMBL" id="TDN28896.1"/>
    </source>
</evidence>
<evidence type="ECO:0000256" key="1">
    <source>
        <dbReference type="SAM" id="Phobius"/>
    </source>
</evidence>
<dbReference type="AlphaFoldDB" id="A0A135YRG2"/>
<sequence>MFLVLSQTDWFWIMVWVFILASAFHLWKLVWLAFGIYLIFPALLTLMDGVWRIALVIGVIFLGIKGVTMGIAWIKRKIKQSKEVKKAKA</sequence>
<dbReference type="EMBL" id="NKLP01000258">
    <property type="protein sequence ID" value="TDN28896.1"/>
    <property type="molecule type" value="Genomic_DNA"/>
</dbReference>
<reference evidence="3" key="4">
    <citation type="submission" date="2024-06" db="EMBL/GenBank/DDBJ databases">
        <title>Vaginal Lactobacillus fatty acid response mechanisms reveal a metabolite-targeted strategy for bacterial vaginosis treatment.</title>
        <authorList>
            <person name="Zhu M."/>
            <person name="Blainey P.C."/>
            <person name="Bloom S.M."/>
            <person name="Kwon D.S."/>
        </authorList>
    </citation>
    <scope>NUCLEOTIDE SEQUENCE</scope>
    <source>
        <strain evidence="3">194_F1_1</strain>
    </source>
</reference>
<keyword evidence="1" id="KW-0472">Membrane</keyword>
<dbReference type="Proteomes" id="UP000295195">
    <property type="component" value="Unassembled WGS sequence"/>
</dbReference>
<keyword evidence="1" id="KW-0812">Transmembrane</keyword>
<feature type="transmembrane region" description="Helical" evidence="1">
    <location>
        <begin position="12"/>
        <end position="39"/>
    </location>
</feature>
<reference evidence="4 6" key="2">
    <citation type="submission" date="2017-12" db="EMBL/GenBank/DDBJ databases">
        <title>Phylogenetic diversity of female urinary microbiome.</title>
        <authorList>
            <person name="Thomas-White K."/>
            <person name="Wolfe A.J."/>
        </authorList>
    </citation>
    <scope>NUCLEOTIDE SEQUENCE [LARGE SCALE GENOMIC DNA]</scope>
    <source>
        <strain evidence="4 6">UMB0085</strain>
    </source>
</reference>
<accession>A0A135YRG2</accession>
<evidence type="ECO:0000313" key="8">
    <source>
        <dbReference type="Proteomes" id="UP001434419"/>
    </source>
</evidence>
<dbReference type="EMBL" id="JBETVU010000012">
    <property type="protein sequence ID" value="MES5149647.1"/>
    <property type="molecule type" value="Genomic_DNA"/>
</dbReference>
<dbReference type="EMBL" id="PKIW01000042">
    <property type="protein sequence ID" value="PLT10823.1"/>
    <property type="molecule type" value="Genomic_DNA"/>
</dbReference>
<protein>
    <submittedName>
        <fullName evidence="4">Uncharacterized protein</fullName>
    </submittedName>
</protein>
<evidence type="ECO:0000313" key="7">
    <source>
        <dbReference type="Proteomes" id="UP000295195"/>
    </source>
</evidence>
<dbReference type="Proteomes" id="UP001434419">
    <property type="component" value="Unassembled WGS sequence"/>
</dbReference>
<proteinExistence type="predicted"/>
<dbReference type="EMBL" id="JAVTXN010000016">
    <property type="protein sequence ID" value="MDT9609376.1"/>
    <property type="molecule type" value="Genomic_DNA"/>
</dbReference>
<evidence type="ECO:0000313" key="4">
    <source>
        <dbReference type="EMBL" id="PLT10823.1"/>
    </source>
</evidence>